<keyword evidence="9 12" id="KW-0406">Ion transport</keyword>
<organism evidence="13 14">
    <name type="scientific">Bombus vosnesenskii</name>
    <dbReference type="NCBI Taxonomy" id="207650"/>
    <lineage>
        <taxon>Eukaryota</taxon>
        <taxon>Metazoa</taxon>
        <taxon>Ecdysozoa</taxon>
        <taxon>Arthropoda</taxon>
        <taxon>Hexapoda</taxon>
        <taxon>Insecta</taxon>
        <taxon>Pterygota</taxon>
        <taxon>Neoptera</taxon>
        <taxon>Endopterygota</taxon>
        <taxon>Hymenoptera</taxon>
        <taxon>Apocrita</taxon>
        <taxon>Aculeata</taxon>
        <taxon>Apoidea</taxon>
        <taxon>Anthophila</taxon>
        <taxon>Apidae</taxon>
        <taxon>Bombus</taxon>
        <taxon>Pyrobombus</taxon>
    </lineage>
</organism>
<keyword evidence="13" id="KW-1185">Reference proteome</keyword>
<dbReference type="GeneID" id="117231891"/>
<dbReference type="KEGG" id="bvk:117231891"/>
<evidence type="ECO:0000256" key="4">
    <source>
        <dbReference type="ARBA" id="ARBA00022475"/>
    </source>
</evidence>
<evidence type="ECO:0000256" key="8">
    <source>
        <dbReference type="ARBA" id="ARBA00022989"/>
    </source>
</evidence>
<dbReference type="PANTHER" id="PTHR11893:SF38">
    <property type="entry name" value="INNEXIN INX7"/>
    <property type="match status" value="1"/>
</dbReference>
<feature type="transmembrane region" description="Helical" evidence="12">
    <location>
        <begin position="37"/>
        <end position="55"/>
    </location>
</feature>
<dbReference type="Proteomes" id="UP000504631">
    <property type="component" value="Unplaced"/>
</dbReference>
<evidence type="ECO:0000256" key="10">
    <source>
        <dbReference type="ARBA" id="ARBA00023136"/>
    </source>
</evidence>
<dbReference type="InterPro" id="IPR000990">
    <property type="entry name" value="Innexin"/>
</dbReference>
<gene>
    <name evidence="14" type="primary">LOC117231891</name>
    <name evidence="12" type="synonym">inx</name>
</gene>
<feature type="transmembrane region" description="Helical" evidence="12">
    <location>
        <begin position="292"/>
        <end position="313"/>
    </location>
</feature>
<evidence type="ECO:0000313" key="13">
    <source>
        <dbReference type="Proteomes" id="UP000504631"/>
    </source>
</evidence>
<evidence type="ECO:0000256" key="1">
    <source>
        <dbReference type="ARBA" id="ARBA00004610"/>
    </source>
</evidence>
<evidence type="ECO:0000256" key="9">
    <source>
        <dbReference type="ARBA" id="ARBA00023065"/>
    </source>
</evidence>
<evidence type="ECO:0000256" key="5">
    <source>
        <dbReference type="ARBA" id="ARBA00022692"/>
    </source>
</evidence>
<evidence type="ECO:0000256" key="11">
    <source>
        <dbReference type="ARBA" id="ARBA00023303"/>
    </source>
</evidence>
<comment type="similarity">
    <text evidence="12">Belongs to the pannexin family.</text>
</comment>
<keyword evidence="4" id="KW-1003">Cell membrane</keyword>
<dbReference type="GO" id="GO:0034220">
    <property type="term" value="P:monoatomic ion transmembrane transport"/>
    <property type="evidence" value="ECO:0007669"/>
    <property type="project" value="UniProtKB-KW"/>
</dbReference>
<evidence type="ECO:0000256" key="12">
    <source>
        <dbReference type="RuleBase" id="RU010713"/>
    </source>
</evidence>
<keyword evidence="6" id="KW-0303">Gap junction</keyword>
<comment type="function">
    <text evidence="12">Structural component of the gap junctions.</text>
</comment>
<proteinExistence type="inferred from homology"/>
<sequence>MATVLATFSVLKDHVKLKISQDTVAIDNMVFKLHYRVTFLILLASTLMVTAKQFIGEHIRCIGGHGMSDDVLKVINTYCFFTSTYTVSKHLNATPVLLGEIPHPGVGPATKEDSLVHHAYYQWVPFVLFFQALFFYAPHYLWRNVEGGRLKVLVSGLHMASLALRETPLTTENGITVPSIHDRDEKIRQIRHAFLNRIHLNRPWAYYMGLCEVLNFINVLMQIYLTDWFLGGAFLGLGQAVARNGLDGEVDALDIVFPKVTKCTFHKFGPSGTIQNHDALCVMALNIVNEKIYIFLWYWYIILSVITGLGLLWRLLTMVLHARSVTFNKLVFSMACPGRYNPWNVLAVTNECHYGDWVFLYYIAKNLDNYVFKELLQKLAEDLQERRQIQPHLFGEEKPLTS</sequence>
<keyword evidence="8 12" id="KW-1133">Transmembrane helix</keyword>
<evidence type="ECO:0000313" key="14">
    <source>
        <dbReference type="RefSeq" id="XP_033346658.1"/>
    </source>
</evidence>
<dbReference type="GO" id="GO:0005921">
    <property type="term" value="C:gap junction"/>
    <property type="evidence" value="ECO:0007669"/>
    <property type="project" value="UniProtKB-SubCell"/>
</dbReference>
<dbReference type="GO" id="GO:0007602">
    <property type="term" value="P:phototransduction"/>
    <property type="evidence" value="ECO:0007669"/>
    <property type="project" value="TreeGrafter"/>
</dbReference>
<accession>A0A6J3K0M8</accession>
<dbReference type="PROSITE" id="PS51013">
    <property type="entry name" value="PANNEXIN"/>
    <property type="match status" value="1"/>
</dbReference>
<keyword evidence="10 12" id="KW-0472">Membrane</keyword>
<dbReference type="AlphaFoldDB" id="A0A6J3K0M8"/>
<dbReference type="Pfam" id="PF00876">
    <property type="entry name" value="Innexin"/>
    <property type="match status" value="1"/>
</dbReference>
<keyword evidence="5 12" id="KW-0812">Transmembrane</keyword>
<evidence type="ECO:0000256" key="3">
    <source>
        <dbReference type="ARBA" id="ARBA00022448"/>
    </source>
</evidence>
<keyword evidence="3 12" id="KW-0813">Transport</keyword>
<feature type="transmembrane region" description="Helical" evidence="12">
    <location>
        <begin position="120"/>
        <end position="142"/>
    </location>
</feature>
<protein>
    <recommendedName>
        <fullName evidence="12">Innexin</fullName>
    </recommendedName>
</protein>
<dbReference type="PRINTS" id="PR01262">
    <property type="entry name" value="INNEXIN"/>
</dbReference>
<evidence type="ECO:0000256" key="6">
    <source>
        <dbReference type="ARBA" id="ARBA00022868"/>
    </source>
</evidence>
<evidence type="ECO:0000256" key="2">
    <source>
        <dbReference type="ARBA" id="ARBA00004651"/>
    </source>
</evidence>
<comment type="subcellular location">
    <subcellularLocation>
        <location evidence="1">Cell junction</location>
        <location evidence="1">Gap junction</location>
    </subcellularLocation>
    <subcellularLocation>
        <location evidence="2 12">Cell membrane</location>
        <topology evidence="2 12">Multi-pass membrane protein</topology>
    </subcellularLocation>
</comment>
<dbReference type="PANTHER" id="PTHR11893">
    <property type="entry name" value="INNEXIN"/>
    <property type="match status" value="1"/>
</dbReference>
<keyword evidence="11 12" id="KW-0407">Ion channel</keyword>
<dbReference type="CTD" id="33027"/>
<reference evidence="14" key="1">
    <citation type="submission" date="2025-08" db="UniProtKB">
        <authorList>
            <consortium name="RefSeq"/>
        </authorList>
    </citation>
    <scope>IDENTIFICATION</scope>
    <source>
        <tissue evidence="14">Muscle</tissue>
    </source>
</reference>
<keyword evidence="7" id="KW-0965">Cell junction</keyword>
<feature type="transmembrane region" description="Helical" evidence="12">
    <location>
        <begin position="204"/>
        <end position="225"/>
    </location>
</feature>
<dbReference type="RefSeq" id="XP_033346658.1">
    <property type="nucleotide sequence ID" value="XM_033490767.1"/>
</dbReference>
<dbReference type="GO" id="GO:0005886">
    <property type="term" value="C:plasma membrane"/>
    <property type="evidence" value="ECO:0007669"/>
    <property type="project" value="UniProtKB-SubCell"/>
</dbReference>
<evidence type="ECO:0000256" key="7">
    <source>
        <dbReference type="ARBA" id="ARBA00022949"/>
    </source>
</evidence>
<name>A0A6J3K0M8_9HYME</name>
<dbReference type="GO" id="GO:0005243">
    <property type="term" value="F:gap junction channel activity"/>
    <property type="evidence" value="ECO:0007669"/>
    <property type="project" value="TreeGrafter"/>
</dbReference>